<dbReference type="CDD" id="cd05829">
    <property type="entry name" value="Sortase_F"/>
    <property type="match status" value="1"/>
</dbReference>
<keyword evidence="1" id="KW-0378">Hydrolase</keyword>
<dbReference type="GO" id="GO:0016787">
    <property type="term" value="F:hydrolase activity"/>
    <property type="evidence" value="ECO:0007669"/>
    <property type="project" value="UniProtKB-KW"/>
</dbReference>
<evidence type="ECO:0000256" key="1">
    <source>
        <dbReference type="ARBA" id="ARBA00022801"/>
    </source>
</evidence>
<dbReference type="EMBL" id="CP159872">
    <property type="protein sequence ID" value="XCM83945.1"/>
    <property type="molecule type" value="Genomic_DNA"/>
</dbReference>
<evidence type="ECO:0000256" key="2">
    <source>
        <dbReference type="SAM" id="MobiDB-lite"/>
    </source>
</evidence>
<dbReference type="SUPFAM" id="SSF63817">
    <property type="entry name" value="Sortase"/>
    <property type="match status" value="1"/>
</dbReference>
<organism evidence="3">
    <name type="scientific">Kitasatospora camelliae</name>
    <dbReference type="NCBI Taxonomy" id="3156397"/>
    <lineage>
        <taxon>Bacteria</taxon>
        <taxon>Bacillati</taxon>
        <taxon>Actinomycetota</taxon>
        <taxon>Actinomycetes</taxon>
        <taxon>Kitasatosporales</taxon>
        <taxon>Streptomycetaceae</taxon>
        <taxon>Kitasatospora</taxon>
    </lineage>
</organism>
<dbReference type="NCBIfam" id="NF033748">
    <property type="entry name" value="class_F_sortase"/>
    <property type="match status" value="1"/>
</dbReference>
<dbReference type="AlphaFoldDB" id="A0AAU8K970"/>
<feature type="region of interest" description="Disordered" evidence="2">
    <location>
        <begin position="1"/>
        <end position="44"/>
    </location>
</feature>
<dbReference type="InterPro" id="IPR042001">
    <property type="entry name" value="Sortase_F"/>
</dbReference>
<proteinExistence type="predicted"/>
<name>A0AAU8K970_9ACTN</name>
<dbReference type="InterPro" id="IPR023365">
    <property type="entry name" value="Sortase_dom-sf"/>
</dbReference>
<dbReference type="RefSeq" id="WP_354644884.1">
    <property type="nucleotide sequence ID" value="NZ_CP159872.1"/>
</dbReference>
<dbReference type="InterPro" id="IPR005754">
    <property type="entry name" value="Sortase"/>
</dbReference>
<accession>A0AAU8K970</accession>
<gene>
    <name evidence="3" type="ORF">ABWK59_09320</name>
</gene>
<evidence type="ECO:0000313" key="3">
    <source>
        <dbReference type="EMBL" id="XCM83945.1"/>
    </source>
</evidence>
<dbReference type="KEGG" id="kcm:ABWK59_09320"/>
<reference evidence="3" key="1">
    <citation type="submission" date="2024-06" db="EMBL/GenBank/DDBJ databases">
        <title>The genome sequences of Kitasatospora sp. strain HUAS MG31.</title>
        <authorList>
            <person name="Mo P."/>
        </authorList>
    </citation>
    <scope>NUCLEOTIDE SEQUENCE</scope>
    <source>
        <strain evidence="3">HUAS MG31</strain>
    </source>
</reference>
<dbReference type="Gene3D" id="2.40.260.10">
    <property type="entry name" value="Sortase"/>
    <property type="match status" value="1"/>
</dbReference>
<sequence>MVREGTAVQAPPRPAAVDAWQPPTVAPTPAPTVDQPTPVGLPWSAPTRVRIPTITVDAPLTPVTVDGEGRIAPPPTTSPTTAGWYRDGVTPGSLGTAVLVGHVDTARGPAVFWDLGALHRGDRIEVARTDGTTAAFTVDAVRVFDRADFPVQQVYGSTGRPELRVITCGGGYSKSTGYRGNVVVFAHLTPR</sequence>
<dbReference type="Pfam" id="PF04203">
    <property type="entry name" value="Sortase"/>
    <property type="match status" value="1"/>
</dbReference>
<protein>
    <submittedName>
        <fullName evidence="3">Class F sortase</fullName>
    </submittedName>
</protein>